<protein>
    <submittedName>
        <fullName evidence="1">Uncharacterized protein</fullName>
    </submittedName>
</protein>
<dbReference type="Proteomes" id="UP000286208">
    <property type="component" value="Unassembled WGS sequence"/>
</dbReference>
<reference evidence="1 2" key="1">
    <citation type="submission" date="2018-11" db="EMBL/GenBank/DDBJ databases">
        <title>Rhodococcus spongicola sp. nov. and Rhodococcus xishaensis sp. nov. from marine sponges.</title>
        <authorList>
            <person name="Li L."/>
            <person name="Lin H.W."/>
        </authorList>
    </citation>
    <scope>NUCLEOTIDE SEQUENCE [LARGE SCALE GENOMIC DNA]</scope>
    <source>
        <strain evidence="1 2">CCTCC AB2014297</strain>
    </source>
</reference>
<organism evidence="1 2">
    <name type="scientific">Prescottella agglutinans</name>
    <dbReference type="NCBI Taxonomy" id="1644129"/>
    <lineage>
        <taxon>Bacteria</taxon>
        <taxon>Bacillati</taxon>
        <taxon>Actinomycetota</taxon>
        <taxon>Actinomycetes</taxon>
        <taxon>Mycobacteriales</taxon>
        <taxon>Nocardiaceae</taxon>
        <taxon>Prescottella</taxon>
    </lineage>
</organism>
<keyword evidence="2" id="KW-1185">Reference proteome</keyword>
<accession>A0A438BAZ1</accession>
<sequence>MDYPTVVCIAVEGGATAHLVPQDLVEWMSIQTFRSATLRSSLTRQGRGGQTPWGLHVIPGSSMWSLTVAVGVAAHDLGRDPVRLRRALP</sequence>
<dbReference type="EMBL" id="RKLP01000009">
    <property type="protein sequence ID" value="RVW08188.1"/>
    <property type="molecule type" value="Genomic_DNA"/>
</dbReference>
<evidence type="ECO:0000313" key="2">
    <source>
        <dbReference type="Proteomes" id="UP000286208"/>
    </source>
</evidence>
<name>A0A438BAZ1_9NOCA</name>
<evidence type="ECO:0000313" key="1">
    <source>
        <dbReference type="EMBL" id="RVW08188.1"/>
    </source>
</evidence>
<proteinExistence type="predicted"/>
<comment type="caution">
    <text evidence="1">The sequence shown here is derived from an EMBL/GenBank/DDBJ whole genome shotgun (WGS) entry which is preliminary data.</text>
</comment>
<dbReference type="AlphaFoldDB" id="A0A438BAZ1"/>
<gene>
    <name evidence="1" type="ORF">EGT67_17425</name>
</gene>